<name>A0A0C3HH60_OIDMZ</name>
<reference evidence="2" key="2">
    <citation type="submission" date="2015-01" db="EMBL/GenBank/DDBJ databases">
        <title>Evolutionary Origins and Diversification of the Mycorrhizal Mutualists.</title>
        <authorList>
            <consortium name="DOE Joint Genome Institute"/>
            <consortium name="Mycorrhizal Genomics Consortium"/>
            <person name="Kohler A."/>
            <person name="Kuo A."/>
            <person name="Nagy L.G."/>
            <person name="Floudas D."/>
            <person name="Copeland A."/>
            <person name="Barry K.W."/>
            <person name="Cichocki N."/>
            <person name="Veneault-Fourrey C."/>
            <person name="LaButti K."/>
            <person name="Lindquist E.A."/>
            <person name="Lipzen A."/>
            <person name="Lundell T."/>
            <person name="Morin E."/>
            <person name="Murat C."/>
            <person name="Riley R."/>
            <person name="Ohm R."/>
            <person name="Sun H."/>
            <person name="Tunlid A."/>
            <person name="Henrissat B."/>
            <person name="Grigoriev I.V."/>
            <person name="Hibbett D.S."/>
            <person name="Martin F."/>
        </authorList>
    </citation>
    <scope>NUCLEOTIDE SEQUENCE [LARGE SCALE GENOMIC DNA]</scope>
    <source>
        <strain evidence="2">Zn</strain>
    </source>
</reference>
<sequence>MTNKAFMLNANHDLDRLSEAFNGDGISLEQQVSYEVARKELVAVYKLIASDSDLSTIEQAIVTYLHRLPSEFICLLENEDPIAMALLARNLSMLSIAEDSPAWWIHGAGVYRVPIKAILGIQGLMPTDWLWTMDWPLQIIRKEIDLFASPTHKSPSEIGK</sequence>
<accession>A0A0C3HH60</accession>
<dbReference type="InParanoid" id="A0A0C3HH60"/>
<evidence type="ECO:0000313" key="2">
    <source>
        <dbReference type="Proteomes" id="UP000054321"/>
    </source>
</evidence>
<evidence type="ECO:0000313" key="1">
    <source>
        <dbReference type="EMBL" id="KIN02470.1"/>
    </source>
</evidence>
<dbReference type="HOGENOM" id="CLU_1652690_0_0_1"/>
<keyword evidence="2" id="KW-1185">Reference proteome</keyword>
<proteinExistence type="predicted"/>
<dbReference type="EMBL" id="KN832874">
    <property type="protein sequence ID" value="KIN02470.1"/>
    <property type="molecule type" value="Genomic_DNA"/>
</dbReference>
<organism evidence="1 2">
    <name type="scientific">Oidiodendron maius (strain Zn)</name>
    <dbReference type="NCBI Taxonomy" id="913774"/>
    <lineage>
        <taxon>Eukaryota</taxon>
        <taxon>Fungi</taxon>
        <taxon>Dikarya</taxon>
        <taxon>Ascomycota</taxon>
        <taxon>Pezizomycotina</taxon>
        <taxon>Leotiomycetes</taxon>
        <taxon>Leotiomycetes incertae sedis</taxon>
        <taxon>Myxotrichaceae</taxon>
        <taxon>Oidiodendron</taxon>
    </lineage>
</organism>
<dbReference type="AlphaFoldDB" id="A0A0C3HH60"/>
<dbReference type="Proteomes" id="UP000054321">
    <property type="component" value="Unassembled WGS sequence"/>
</dbReference>
<dbReference type="OrthoDB" id="3546279at2759"/>
<gene>
    <name evidence="1" type="ORF">OIDMADRAFT_18332</name>
</gene>
<protein>
    <submittedName>
        <fullName evidence="1">Uncharacterized protein</fullName>
    </submittedName>
</protein>
<reference evidence="1 2" key="1">
    <citation type="submission" date="2014-04" db="EMBL/GenBank/DDBJ databases">
        <authorList>
            <consortium name="DOE Joint Genome Institute"/>
            <person name="Kuo A."/>
            <person name="Martino E."/>
            <person name="Perotto S."/>
            <person name="Kohler A."/>
            <person name="Nagy L.G."/>
            <person name="Floudas D."/>
            <person name="Copeland A."/>
            <person name="Barry K.W."/>
            <person name="Cichocki N."/>
            <person name="Veneault-Fourrey C."/>
            <person name="LaButti K."/>
            <person name="Lindquist E.A."/>
            <person name="Lipzen A."/>
            <person name="Lundell T."/>
            <person name="Morin E."/>
            <person name="Murat C."/>
            <person name="Sun H."/>
            <person name="Tunlid A."/>
            <person name="Henrissat B."/>
            <person name="Grigoriev I.V."/>
            <person name="Hibbett D.S."/>
            <person name="Martin F."/>
            <person name="Nordberg H.P."/>
            <person name="Cantor M.N."/>
            <person name="Hua S.X."/>
        </authorList>
    </citation>
    <scope>NUCLEOTIDE SEQUENCE [LARGE SCALE GENOMIC DNA]</scope>
    <source>
        <strain evidence="1 2">Zn</strain>
    </source>
</reference>